<dbReference type="InterPro" id="IPR009604">
    <property type="entry name" value="LsmAD_domain"/>
</dbReference>
<dbReference type="Pfam" id="PF06741">
    <property type="entry name" value="LsmAD"/>
    <property type="match status" value="1"/>
</dbReference>
<dbReference type="InterPro" id="IPR045117">
    <property type="entry name" value="ATXN2-like"/>
</dbReference>
<sequence length="631" mass="68814">MNLQQVAQPRPFANGFGRRREMGSRQDNKLQSGKSNPSRLPNAGVFTGTKGGGYESSSRDRLVYLTTCFIGLPVEVQVKNGSIISGIFHATNADKDFGIVLKMARLTKDGPVRGQKAISDSVSKAPSKILIIPAKELVQVIAKDVSVTRDGFSNELQQDKLQDIMLDSIISQSRHIEMERELERWVPDEDIPQCPELEKTFDGPWKRGWDQFEINKKLFGVNSTFDEEIYTTKLDRGPQTRELEKEALRLAREIEGEETHDLHLAEERGLHLHANFDIDEEARFSSVLRRVDISEDNEDGMLDSHNDETFGGSSGLAIGRHFADLTTGKSSDVAQVSSSSSSVDEAQSSQSGTGLDLYHSGSHDHARHLALDSQSRVQENQFSEQQVGNNHAKEFVEKQTLAEEAQTSKSEDLQSLLDAKKDGSDKGGLSPNATAYAPSHGSSKSQENMGSPAEVSEGPVSARTMGETQSVNSRGRPSSSTSSASDCVGATPASIGPGLSPSSSVGSLSSEKSTLNPHAKEFKLNPNAKSFIPSQTPVRPPSPVSDGSFYFPTNVPAIPHMHVPVGVGIGHSFSGHQPVIFNPQAAPIQSPQTYFHPNGPQYGQQMFFGHPRQVLYMPGYPPEMPYKGRDF</sequence>
<evidence type="ECO:0000313" key="3">
    <source>
        <dbReference type="EMBL" id="WJZ94314.1"/>
    </source>
</evidence>
<evidence type="ECO:0000313" key="4">
    <source>
        <dbReference type="Proteomes" id="UP001227230"/>
    </source>
</evidence>
<dbReference type="PANTHER" id="PTHR12854:SF7">
    <property type="entry name" value="ATAXIN-2 HOMOLOG"/>
    <property type="match status" value="1"/>
</dbReference>
<evidence type="ECO:0000259" key="2">
    <source>
        <dbReference type="SMART" id="SM01272"/>
    </source>
</evidence>
<feature type="compositionally biased region" description="Low complexity" evidence="1">
    <location>
        <begin position="492"/>
        <end position="515"/>
    </location>
</feature>
<dbReference type="SMART" id="SM01272">
    <property type="entry name" value="LsmAD"/>
    <property type="match status" value="1"/>
</dbReference>
<dbReference type="PANTHER" id="PTHR12854">
    <property type="entry name" value="ATAXIN 2-RELATED"/>
    <property type="match status" value="1"/>
</dbReference>
<dbReference type="Pfam" id="PF14438">
    <property type="entry name" value="SM-ATX"/>
    <property type="match status" value="1"/>
</dbReference>
<dbReference type="InterPro" id="IPR025852">
    <property type="entry name" value="SM_dom_ATX"/>
</dbReference>
<organism evidence="3 4">
    <name type="scientific">Vitis vinifera</name>
    <name type="common">Grape</name>
    <dbReference type="NCBI Taxonomy" id="29760"/>
    <lineage>
        <taxon>Eukaryota</taxon>
        <taxon>Viridiplantae</taxon>
        <taxon>Streptophyta</taxon>
        <taxon>Embryophyta</taxon>
        <taxon>Tracheophyta</taxon>
        <taxon>Spermatophyta</taxon>
        <taxon>Magnoliopsida</taxon>
        <taxon>eudicotyledons</taxon>
        <taxon>Gunneridae</taxon>
        <taxon>Pentapetalae</taxon>
        <taxon>rosids</taxon>
        <taxon>Vitales</taxon>
        <taxon>Vitaceae</taxon>
        <taxon>Viteae</taxon>
        <taxon>Vitis</taxon>
    </lineage>
</organism>
<proteinExistence type="predicted"/>
<feature type="compositionally biased region" description="Polar residues" evidence="1">
    <location>
        <begin position="29"/>
        <end position="39"/>
    </location>
</feature>
<feature type="region of interest" description="Disordered" evidence="1">
    <location>
        <begin position="336"/>
        <end position="365"/>
    </location>
</feature>
<gene>
    <name evidence="3" type="ORF">VitviT2T_013188</name>
</gene>
<feature type="compositionally biased region" description="Low complexity" evidence="1">
    <location>
        <begin position="470"/>
        <end position="485"/>
    </location>
</feature>
<accession>A0ABY9CIG5</accession>
<reference evidence="3 4" key="1">
    <citation type="journal article" date="2023" name="Hortic Res">
        <title>The complete reference genome for grapevine (Vitis vinifera L.) genetics and breeding.</title>
        <authorList>
            <person name="Shi X."/>
            <person name="Cao S."/>
            <person name="Wang X."/>
            <person name="Huang S."/>
            <person name="Wang Y."/>
            <person name="Liu Z."/>
            <person name="Liu W."/>
            <person name="Leng X."/>
            <person name="Peng Y."/>
            <person name="Wang N."/>
            <person name="Wang Y."/>
            <person name="Ma Z."/>
            <person name="Xu X."/>
            <person name="Zhang F."/>
            <person name="Xue H."/>
            <person name="Zhong H."/>
            <person name="Wang Y."/>
            <person name="Zhang K."/>
            <person name="Velt A."/>
            <person name="Avia K."/>
            <person name="Holtgrawe D."/>
            <person name="Grimplet J."/>
            <person name="Matus J.T."/>
            <person name="Ware D."/>
            <person name="Wu X."/>
            <person name="Wang H."/>
            <person name="Liu C."/>
            <person name="Fang Y."/>
            <person name="Rustenholz C."/>
            <person name="Cheng Z."/>
            <person name="Xiao H."/>
            <person name="Zhou Y."/>
        </authorList>
    </citation>
    <scope>NUCLEOTIDE SEQUENCE [LARGE SCALE GENOMIC DNA]</scope>
    <source>
        <strain evidence="4">cv. Pinot noir / PN40024</strain>
        <tissue evidence="3">Leaf</tissue>
    </source>
</reference>
<keyword evidence="4" id="KW-1185">Reference proteome</keyword>
<dbReference type="EMBL" id="CP126656">
    <property type="protein sequence ID" value="WJZ94314.1"/>
    <property type="molecule type" value="Genomic_DNA"/>
</dbReference>
<feature type="region of interest" description="Disordered" evidence="1">
    <location>
        <begin position="1"/>
        <end position="55"/>
    </location>
</feature>
<feature type="compositionally biased region" description="Polar residues" evidence="1">
    <location>
        <begin position="440"/>
        <end position="449"/>
    </location>
</feature>
<dbReference type="Proteomes" id="UP001227230">
    <property type="component" value="Chromosome 9"/>
</dbReference>
<feature type="compositionally biased region" description="Basic and acidic residues" evidence="1">
    <location>
        <begin position="18"/>
        <end position="28"/>
    </location>
</feature>
<evidence type="ECO:0000256" key="1">
    <source>
        <dbReference type="SAM" id="MobiDB-lite"/>
    </source>
</evidence>
<feature type="compositionally biased region" description="Low complexity" evidence="1">
    <location>
        <begin position="336"/>
        <end position="351"/>
    </location>
</feature>
<feature type="domain" description="LsmAD" evidence="2">
    <location>
        <begin position="219"/>
        <end position="290"/>
    </location>
</feature>
<name>A0ABY9CIG5_VITVI</name>
<feature type="region of interest" description="Disordered" evidence="1">
    <location>
        <begin position="419"/>
        <end position="543"/>
    </location>
</feature>
<protein>
    <recommendedName>
        <fullName evidence="2">LsmAD domain-containing protein</fullName>
    </recommendedName>
</protein>